<dbReference type="GeneID" id="87891913"/>
<dbReference type="Proteomes" id="UP001322138">
    <property type="component" value="Unassembled WGS sequence"/>
</dbReference>
<comment type="caution">
    <text evidence="2">The sequence shown here is derived from an EMBL/GenBank/DDBJ whole genome shotgun (WGS) entry which is preliminary data.</text>
</comment>
<gene>
    <name evidence="2" type="ORF">QC761_0067940</name>
</gene>
<organism evidence="2 3">
    <name type="scientific">Podospora bellae-mahoneyi</name>
    <dbReference type="NCBI Taxonomy" id="2093777"/>
    <lineage>
        <taxon>Eukaryota</taxon>
        <taxon>Fungi</taxon>
        <taxon>Dikarya</taxon>
        <taxon>Ascomycota</taxon>
        <taxon>Pezizomycotina</taxon>
        <taxon>Sordariomycetes</taxon>
        <taxon>Sordariomycetidae</taxon>
        <taxon>Sordariales</taxon>
        <taxon>Podosporaceae</taxon>
        <taxon>Podospora</taxon>
    </lineage>
</organism>
<evidence type="ECO:0000313" key="3">
    <source>
        <dbReference type="Proteomes" id="UP001322138"/>
    </source>
</evidence>
<evidence type="ECO:0000313" key="2">
    <source>
        <dbReference type="EMBL" id="KAK4643448.1"/>
    </source>
</evidence>
<dbReference type="RefSeq" id="XP_062732424.1">
    <property type="nucleotide sequence ID" value="XM_062872668.1"/>
</dbReference>
<keyword evidence="3" id="KW-1185">Reference proteome</keyword>
<name>A0ABR0FHK7_9PEZI</name>
<reference evidence="2 3" key="1">
    <citation type="journal article" date="2023" name="bioRxiv">
        <title>High-quality genome assemblies of four members of thePodospora anserinaspecies complex.</title>
        <authorList>
            <person name="Ament-Velasquez S.L."/>
            <person name="Vogan A.A."/>
            <person name="Wallerman O."/>
            <person name="Hartmann F."/>
            <person name="Gautier V."/>
            <person name="Silar P."/>
            <person name="Giraud T."/>
            <person name="Johannesson H."/>
        </authorList>
    </citation>
    <scope>NUCLEOTIDE SEQUENCE [LARGE SCALE GENOMIC DNA]</scope>
    <source>
        <strain evidence="2 3">CBS 112042</strain>
    </source>
</reference>
<sequence>MTFPSPRTTAADPGPQRSIANSAFIVSELGRTPTSQAATTTTITTITTITTSPEKTNSNNQQQQQRQQQRENHNVLLITTFKLGPLPTSLSKRIPTRG</sequence>
<dbReference type="EMBL" id="JAFFGZ010000006">
    <property type="protein sequence ID" value="KAK4643448.1"/>
    <property type="molecule type" value="Genomic_DNA"/>
</dbReference>
<evidence type="ECO:0000256" key="1">
    <source>
        <dbReference type="SAM" id="MobiDB-lite"/>
    </source>
</evidence>
<proteinExistence type="predicted"/>
<feature type="region of interest" description="Disordered" evidence="1">
    <location>
        <begin position="49"/>
        <end position="73"/>
    </location>
</feature>
<protein>
    <submittedName>
        <fullName evidence="2">Uncharacterized protein</fullName>
    </submittedName>
</protein>
<accession>A0ABR0FHK7</accession>